<evidence type="ECO:0000313" key="2">
    <source>
        <dbReference type="Proteomes" id="UP001202328"/>
    </source>
</evidence>
<proteinExistence type="predicted"/>
<comment type="caution">
    <text evidence="1">The sequence shown here is derived from an EMBL/GenBank/DDBJ whole genome shotgun (WGS) entry which is preliminary data.</text>
</comment>
<organism evidence="1 2">
    <name type="scientific">Papaver atlanticum</name>
    <dbReference type="NCBI Taxonomy" id="357466"/>
    <lineage>
        <taxon>Eukaryota</taxon>
        <taxon>Viridiplantae</taxon>
        <taxon>Streptophyta</taxon>
        <taxon>Embryophyta</taxon>
        <taxon>Tracheophyta</taxon>
        <taxon>Spermatophyta</taxon>
        <taxon>Magnoliopsida</taxon>
        <taxon>Ranunculales</taxon>
        <taxon>Papaveraceae</taxon>
        <taxon>Papaveroideae</taxon>
        <taxon>Papaver</taxon>
    </lineage>
</organism>
<dbReference type="EMBL" id="JAJJMB010006269">
    <property type="protein sequence ID" value="KAI3935341.1"/>
    <property type="molecule type" value="Genomic_DNA"/>
</dbReference>
<evidence type="ECO:0000313" key="1">
    <source>
        <dbReference type="EMBL" id="KAI3935341.1"/>
    </source>
</evidence>
<protein>
    <submittedName>
        <fullName evidence="1">Uncharacterized protein</fullName>
    </submittedName>
</protein>
<name>A0AAD4T165_9MAGN</name>
<reference evidence="1" key="1">
    <citation type="submission" date="2022-04" db="EMBL/GenBank/DDBJ databases">
        <title>A functionally conserved STORR gene fusion in Papaver species that diverged 16.8 million years ago.</title>
        <authorList>
            <person name="Catania T."/>
        </authorList>
    </citation>
    <scope>NUCLEOTIDE SEQUENCE</scope>
    <source>
        <strain evidence="1">S-188037</strain>
    </source>
</reference>
<dbReference type="AlphaFoldDB" id="A0AAD4T165"/>
<feature type="non-terminal residue" evidence="1">
    <location>
        <position position="1"/>
    </location>
</feature>
<keyword evidence="2" id="KW-1185">Reference proteome</keyword>
<gene>
    <name evidence="1" type="ORF">MKW98_027161</name>
</gene>
<accession>A0AAD4T165</accession>
<sequence length="151" mass="16910">MKAAEKEFEKSPVAFLFDCSVRERKAVGNFEPVDNDAISTLPFLEVWQFSFSVLAYMDEVASLANKPRLILRFRKFSSSQSKTYKKNVICTCCTRKWGAFRELEWQHEPPAWLQKSSKISGRGSASCDVLYAPGAAVQGGILSEEGGDETK</sequence>
<dbReference type="Proteomes" id="UP001202328">
    <property type="component" value="Unassembled WGS sequence"/>
</dbReference>